<evidence type="ECO:0000256" key="1">
    <source>
        <dbReference type="ARBA" id="ARBA00012528"/>
    </source>
</evidence>
<dbReference type="PROSITE" id="PS50887">
    <property type="entry name" value="GGDEF"/>
    <property type="match status" value="1"/>
</dbReference>
<feature type="domain" description="GGDEF" evidence="3">
    <location>
        <begin position="443"/>
        <end position="574"/>
    </location>
</feature>
<proteinExistence type="predicted"/>
<dbReference type="InterPro" id="IPR036866">
    <property type="entry name" value="RibonucZ/Hydroxyglut_hydro"/>
</dbReference>
<dbReference type="CDD" id="cd01949">
    <property type="entry name" value="GGDEF"/>
    <property type="match status" value="1"/>
</dbReference>
<dbReference type="InterPro" id="IPR043128">
    <property type="entry name" value="Rev_trsase/Diguanyl_cyclase"/>
</dbReference>
<evidence type="ECO:0000256" key="2">
    <source>
        <dbReference type="ARBA" id="ARBA00034247"/>
    </source>
</evidence>
<evidence type="ECO:0000313" key="5">
    <source>
        <dbReference type="Proteomes" id="UP000001520"/>
    </source>
</evidence>
<dbReference type="InterPro" id="IPR050469">
    <property type="entry name" value="Diguanylate_Cyclase"/>
</dbReference>
<dbReference type="InterPro" id="IPR045761">
    <property type="entry name" value="ODP_dom"/>
</dbReference>
<dbReference type="SUPFAM" id="SSF55073">
    <property type="entry name" value="Nucleotide cyclase"/>
    <property type="match status" value="1"/>
</dbReference>
<dbReference type="SMART" id="SM00267">
    <property type="entry name" value="GGDEF"/>
    <property type="match status" value="1"/>
</dbReference>
<dbReference type="AlphaFoldDB" id="D3PAW3"/>
<dbReference type="InterPro" id="IPR029787">
    <property type="entry name" value="Nucleotide_cyclase"/>
</dbReference>
<dbReference type="Pfam" id="PF00990">
    <property type="entry name" value="GGDEF"/>
    <property type="match status" value="1"/>
</dbReference>
<name>D3PAW3_DEFDS</name>
<dbReference type="STRING" id="639282.DEFDS_0225"/>
<dbReference type="GO" id="GO:0043709">
    <property type="term" value="P:cell adhesion involved in single-species biofilm formation"/>
    <property type="evidence" value="ECO:0007669"/>
    <property type="project" value="TreeGrafter"/>
</dbReference>
<dbReference type="SMART" id="SM00849">
    <property type="entry name" value="Lactamase_B"/>
    <property type="match status" value="1"/>
</dbReference>
<evidence type="ECO:0000259" key="3">
    <source>
        <dbReference type="PROSITE" id="PS50887"/>
    </source>
</evidence>
<dbReference type="PANTHER" id="PTHR45138:SF9">
    <property type="entry name" value="DIGUANYLATE CYCLASE DGCM-RELATED"/>
    <property type="match status" value="1"/>
</dbReference>
<reference evidence="4 5" key="1">
    <citation type="journal article" date="2010" name="DNA Res.">
        <title>Bacterial lifestyle in a deep-sea hydrothermal vent chimney revealed by the genome sequence of the thermophilic bacterium Deferribacter desulfuricans SSM1.</title>
        <authorList>
            <person name="Takaki Y."/>
            <person name="Shimamura S."/>
            <person name="Nakagawa S."/>
            <person name="Fukuhara Y."/>
            <person name="Horikawa H."/>
            <person name="Ankai A."/>
            <person name="Harada T."/>
            <person name="Hosoyama A."/>
            <person name="Oguchi A."/>
            <person name="Fukui S."/>
            <person name="Fujita N."/>
            <person name="Takami H."/>
            <person name="Takai K."/>
        </authorList>
    </citation>
    <scope>NUCLEOTIDE SEQUENCE [LARGE SCALE GENOMIC DNA]</scope>
    <source>
        <strain evidence="5">DSM 14783 / JCM 11476 / NBRC 101012 / SSM1</strain>
    </source>
</reference>
<accession>D3PAW3</accession>
<dbReference type="InterPro" id="IPR000160">
    <property type="entry name" value="GGDEF_dom"/>
</dbReference>
<dbReference type="Gene3D" id="3.30.70.270">
    <property type="match status" value="1"/>
</dbReference>
<dbReference type="eggNOG" id="COG0426">
    <property type="taxonomic scope" value="Bacteria"/>
</dbReference>
<dbReference type="Proteomes" id="UP000001520">
    <property type="component" value="Chromosome"/>
</dbReference>
<dbReference type="SUPFAM" id="SSF55781">
    <property type="entry name" value="GAF domain-like"/>
    <property type="match status" value="1"/>
</dbReference>
<dbReference type="eggNOG" id="COG3706">
    <property type="taxonomic scope" value="Bacteria"/>
</dbReference>
<dbReference type="CDD" id="cd07709">
    <property type="entry name" value="flavodiiron_proteins_MBL-fold"/>
    <property type="match status" value="1"/>
</dbReference>
<comment type="catalytic activity">
    <reaction evidence="2">
        <text>2 GTP = 3',3'-c-di-GMP + 2 diphosphate</text>
        <dbReference type="Rhea" id="RHEA:24898"/>
        <dbReference type="ChEBI" id="CHEBI:33019"/>
        <dbReference type="ChEBI" id="CHEBI:37565"/>
        <dbReference type="ChEBI" id="CHEBI:58805"/>
        <dbReference type="EC" id="2.7.7.65"/>
    </reaction>
</comment>
<evidence type="ECO:0000313" key="4">
    <source>
        <dbReference type="EMBL" id="BAI79736.1"/>
    </source>
</evidence>
<dbReference type="Gene3D" id="3.60.15.10">
    <property type="entry name" value="Ribonuclease Z/Hydroxyacylglutathione hydrolase-like"/>
    <property type="match status" value="1"/>
</dbReference>
<dbReference type="EC" id="2.7.7.65" evidence="1"/>
<dbReference type="GO" id="GO:1902201">
    <property type="term" value="P:negative regulation of bacterial-type flagellum-dependent cell motility"/>
    <property type="evidence" value="ECO:0007669"/>
    <property type="project" value="TreeGrafter"/>
</dbReference>
<sequence length="574" mass="67223">MNDKLIDPVEIAEDIFWVGHELPDDPFQCHVYLILNGKGSILIDPGSKITFKYALEKIEQIIPFSYIKYFICQHQDPDITASLEIIRDLLIRDDAVIVSHWRAIALLKHYNLNIPMICVEKENWKLNAGGRELEFIFTPYCHFPGAFCTYDKKSKVLFSSDLFGGFTDRFKLFAEDINYFDSIAAFHEPYMPSKEILVHSLKKIEQYDIDLIAPQHGSIIRRDLIKPIINKMKNLDCGLFLLTQSSTELEKLRKLNKFLNAFLETMATYKDFTELIREFVIELRSAFDFDSIEFYTDYKGTLLYFLAETPSIWEKIKQQEYVKDILQIKMSEYYEKYPNYLYVRNVLYIPIPEIESDKIIAVMKLYLKESIVIDNDILEILKEVINFLSIAFEREFIRRKLIEEREKFYEISIHDTLTGCYSRYYLKETIKRVLAIHDRGEIRNVGIVMLDIDDFKNINDTYGHDVGDEVLKVIADIIKNEVRVGDIPVRYGGEEFMIVAVVNDIKSVYMVAERIRTKLEEYKWDAPLDKERITASFGVVLRKKGESFEDVIKRVDINLYKAKSAGKNTVICEE</sequence>
<dbReference type="KEGG" id="ddf:DEFDS_0225"/>
<dbReference type="GO" id="GO:0052621">
    <property type="term" value="F:diguanylate cyclase activity"/>
    <property type="evidence" value="ECO:0007669"/>
    <property type="project" value="UniProtKB-EC"/>
</dbReference>
<dbReference type="Pfam" id="PF19583">
    <property type="entry name" value="ODP"/>
    <property type="match status" value="1"/>
</dbReference>
<dbReference type="HOGENOM" id="CLU_035803_0_0_0"/>
<dbReference type="OrthoDB" id="9812260at2"/>
<dbReference type="PANTHER" id="PTHR45138">
    <property type="entry name" value="REGULATORY COMPONENTS OF SENSORY TRANSDUCTION SYSTEM"/>
    <property type="match status" value="1"/>
</dbReference>
<dbReference type="InterPro" id="IPR001279">
    <property type="entry name" value="Metallo-B-lactamas"/>
</dbReference>
<organism evidence="4 5">
    <name type="scientific">Deferribacter desulfuricans (strain DSM 14783 / JCM 11476 / NBRC 101012 / SSM1)</name>
    <dbReference type="NCBI Taxonomy" id="639282"/>
    <lineage>
        <taxon>Bacteria</taxon>
        <taxon>Pseudomonadati</taxon>
        <taxon>Deferribacterota</taxon>
        <taxon>Deferribacteres</taxon>
        <taxon>Deferribacterales</taxon>
        <taxon>Deferribacteraceae</taxon>
        <taxon>Deferribacter</taxon>
    </lineage>
</organism>
<dbReference type="SUPFAM" id="SSF56281">
    <property type="entry name" value="Metallo-hydrolase/oxidoreductase"/>
    <property type="match status" value="1"/>
</dbReference>
<dbReference type="EMBL" id="AP011529">
    <property type="protein sequence ID" value="BAI79736.1"/>
    <property type="molecule type" value="Genomic_DNA"/>
</dbReference>
<keyword evidence="5" id="KW-1185">Reference proteome</keyword>
<dbReference type="GO" id="GO:0005886">
    <property type="term" value="C:plasma membrane"/>
    <property type="evidence" value="ECO:0007669"/>
    <property type="project" value="TreeGrafter"/>
</dbReference>
<dbReference type="FunFam" id="3.30.70.270:FF:000001">
    <property type="entry name" value="Diguanylate cyclase domain protein"/>
    <property type="match status" value="1"/>
</dbReference>
<gene>
    <name evidence="4" type="ordered locus">DEFDS_0225</name>
</gene>
<dbReference type="NCBIfam" id="TIGR00254">
    <property type="entry name" value="GGDEF"/>
    <property type="match status" value="1"/>
</dbReference>
<dbReference type="RefSeq" id="WP_013006984.1">
    <property type="nucleotide sequence ID" value="NC_013939.1"/>
</dbReference>
<protein>
    <recommendedName>
        <fullName evidence="1">diguanylate cyclase</fullName>
        <ecNumber evidence="1">2.7.7.65</ecNumber>
    </recommendedName>
</protein>